<evidence type="ECO:0000313" key="2">
    <source>
        <dbReference type="EMBL" id="CAG7648543.1"/>
    </source>
</evidence>
<gene>
    <name evidence="2" type="ORF">PAECIP111802_04242</name>
</gene>
<dbReference type="InterPro" id="IPR004360">
    <property type="entry name" value="Glyas_Fos-R_dOase_dom"/>
</dbReference>
<dbReference type="InterPro" id="IPR037523">
    <property type="entry name" value="VOC_core"/>
</dbReference>
<name>A0ABM8VLI3_9BACL</name>
<sequence length="127" mass="14742">MIEFERLHHVSIAVRDLEKARQFYSELLQFQEIERPPFKSKGIWYAVGNQQLHLLEHTQGETLRNGQIDSVDGHFAIWVKSYKGTIEWLEKAGIPYEARPQSVAGFAQIYILDVDNNIIEFDSAYDS</sequence>
<feature type="domain" description="VOC" evidence="1">
    <location>
        <begin position="6"/>
        <end position="124"/>
    </location>
</feature>
<dbReference type="PROSITE" id="PS51819">
    <property type="entry name" value="VOC"/>
    <property type="match status" value="1"/>
</dbReference>
<comment type="caution">
    <text evidence="2">The sequence shown here is derived from an EMBL/GenBank/DDBJ whole genome shotgun (WGS) entry which is preliminary data.</text>
</comment>
<evidence type="ECO:0000313" key="3">
    <source>
        <dbReference type="Proteomes" id="UP000730618"/>
    </source>
</evidence>
<dbReference type="EMBL" id="CAJVCE010000012">
    <property type="protein sequence ID" value="CAG7648543.1"/>
    <property type="molecule type" value="Genomic_DNA"/>
</dbReference>
<protein>
    <recommendedName>
        <fullName evidence="1">VOC domain-containing protein</fullName>
    </recommendedName>
</protein>
<dbReference type="PANTHER" id="PTHR21366:SF22">
    <property type="entry name" value="VOC DOMAIN-CONTAINING PROTEIN"/>
    <property type="match status" value="1"/>
</dbReference>
<dbReference type="Pfam" id="PF00903">
    <property type="entry name" value="Glyoxalase"/>
    <property type="match status" value="1"/>
</dbReference>
<dbReference type="Proteomes" id="UP000730618">
    <property type="component" value="Unassembled WGS sequence"/>
</dbReference>
<evidence type="ECO:0000259" key="1">
    <source>
        <dbReference type="PROSITE" id="PS51819"/>
    </source>
</evidence>
<dbReference type="RefSeq" id="WP_218100527.1">
    <property type="nucleotide sequence ID" value="NZ_CAJVCE010000012.1"/>
</dbReference>
<accession>A0ABM8VLI3</accession>
<dbReference type="PANTHER" id="PTHR21366">
    <property type="entry name" value="GLYOXALASE FAMILY PROTEIN"/>
    <property type="match status" value="1"/>
</dbReference>
<reference evidence="2 3" key="1">
    <citation type="submission" date="2021-06" db="EMBL/GenBank/DDBJ databases">
        <authorList>
            <person name="Criscuolo A."/>
        </authorList>
    </citation>
    <scope>NUCLEOTIDE SEQUENCE [LARGE SCALE GENOMIC DNA]</scope>
    <source>
        <strain evidence="3">CIP 111802</strain>
    </source>
</reference>
<organism evidence="2 3">
    <name type="scientific">Paenibacillus allorhizosphaerae</name>
    <dbReference type="NCBI Taxonomy" id="2849866"/>
    <lineage>
        <taxon>Bacteria</taxon>
        <taxon>Bacillati</taxon>
        <taxon>Bacillota</taxon>
        <taxon>Bacilli</taxon>
        <taxon>Bacillales</taxon>
        <taxon>Paenibacillaceae</taxon>
        <taxon>Paenibacillus</taxon>
    </lineage>
</organism>
<proteinExistence type="predicted"/>
<keyword evidence="3" id="KW-1185">Reference proteome</keyword>
<dbReference type="InterPro" id="IPR050383">
    <property type="entry name" value="GlyoxalaseI/FosfomycinResist"/>
</dbReference>